<comment type="caution">
    <text evidence="1">The sequence shown here is derived from an EMBL/GenBank/DDBJ whole genome shotgun (WGS) entry which is preliminary data.</text>
</comment>
<sequence length="87" mass="9565">MHHVFIGGAGVGSNKVGNQKLLFPRLQRVLVKQRLEFVIAADARFHHLAQGAWLGVLGSDLQVTTHVVLHQFLDILGALHSQVITHT</sequence>
<reference evidence="1" key="1">
    <citation type="submission" date="2016-10" db="EMBL/GenBank/DDBJ databases">
        <title>Sequence of Gallionella enrichment culture.</title>
        <authorList>
            <person name="Poehlein A."/>
            <person name="Muehling M."/>
            <person name="Daniel R."/>
        </authorList>
    </citation>
    <scope>NUCLEOTIDE SEQUENCE</scope>
</reference>
<name>A0A1J5NXM1_9ZZZZ</name>
<proteinExistence type="predicted"/>
<gene>
    <name evidence="1" type="ORF">GALL_549290</name>
</gene>
<accession>A0A1J5NXM1</accession>
<evidence type="ECO:0000313" key="1">
    <source>
        <dbReference type="EMBL" id="OIQ63530.1"/>
    </source>
</evidence>
<dbReference type="EMBL" id="MLJW01008933">
    <property type="protein sequence ID" value="OIQ63530.1"/>
    <property type="molecule type" value="Genomic_DNA"/>
</dbReference>
<dbReference type="AlphaFoldDB" id="A0A1J5NXM1"/>
<protein>
    <submittedName>
        <fullName evidence="1">Uncharacterized protein</fullName>
    </submittedName>
</protein>
<organism evidence="1">
    <name type="scientific">mine drainage metagenome</name>
    <dbReference type="NCBI Taxonomy" id="410659"/>
    <lineage>
        <taxon>unclassified sequences</taxon>
        <taxon>metagenomes</taxon>
        <taxon>ecological metagenomes</taxon>
    </lineage>
</organism>